<dbReference type="Proteomes" id="UP000017938">
    <property type="component" value="Unassembled WGS sequence"/>
</dbReference>
<evidence type="ECO:0000313" key="1">
    <source>
        <dbReference type="EMBL" id="CDC72360.1"/>
    </source>
</evidence>
<name>R6TJC9_9BACT</name>
<reference evidence="1" key="1">
    <citation type="submission" date="2012-11" db="EMBL/GenBank/DDBJ databases">
        <title>Dependencies among metagenomic species, viruses, plasmids and units of genetic variation.</title>
        <authorList>
            <person name="Nielsen H.B."/>
            <person name="Almeida M."/>
            <person name="Juncker A.S."/>
            <person name="Rasmussen S."/>
            <person name="Li J."/>
            <person name="Sunagawa S."/>
            <person name="Plichta D."/>
            <person name="Gautier L."/>
            <person name="Le Chatelier E."/>
            <person name="Peletier E."/>
            <person name="Bonde I."/>
            <person name="Nielsen T."/>
            <person name="Manichanh C."/>
            <person name="Arumugam M."/>
            <person name="Batto J."/>
            <person name="Santos M.B.Q.D."/>
            <person name="Blom N."/>
            <person name="Borruel N."/>
            <person name="Burgdorf K.S."/>
            <person name="Boumezbeur F."/>
            <person name="Casellas F."/>
            <person name="Dore J."/>
            <person name="Guarner F."/>
            <person name="Hansen T."/>
            <person name="Hildebrand F."/>
            <person name="Kaas R.S."/>
            <person name="Kennedy S."/>
            <person name="Kristiansen K."/>
            <person name="Kultima J.R."/>
            <person name="Leonard P."/>
            <person name="Levenez F."/>
            <person name="Lund O."/>
            <person name="Moumen B."/>
            <person name="Le Paslier D."/>
            <person name="Pons N."/>
            <person name="Pedersen O."/>
            <person name="Prifti E."/>
            <person name="Qin J."/>
            <person name="Raes J."/>
            <person name="Tap J."/>
            <person name="Tims S."/>
            <person name="Ussery D.W."/>
            <person name="Yamada T."/>
            <person name="MetaHit consortium"/>
            <person name="Renault P."/>
            <person name="Sicheritz-Ponten T."/>
            <person name="Bork P."/>
            <person name="Wang J."/>
            <person name="Brunak S."/>
            <person name="Ehrlich S.D."/>
        </authorList>
    </citation>
    <scope>NUCLEOTIDE SEQUENCE [LARGE SCALE GENOMIC DNA]</scope>
</reference>
<accession>R6TJC9</accession>
<gene>
    <name evidence="1" type="ORF">BN580_01013</name>
</gene>
<comment type="caution">
    <text evidence="1">The sequence shown here is derived from an EMBL/GenBank/DDBJ whole genome shotgun (WGS) entry which is preliminary data.</text>
</comment>
<dbReference type="AlphaFoldDB" id="R6TJC9"/>
<protein>
    <submittedName>
        <fullName evidence="1">Uncharacterized protein</fullName>
    </submittedName>
</protein>
<dbReference type="EMBL" id="CBFW010000106">
    <property type="protein sequence ID" value="CDC72360.1"/>
    <property type="molecule type" value="Genomic_DNA"/>
</dbReference>
<organism evidence="1 2">
    <name type="scientific">Candidatus Colimorpha enterica</name>
    <dbReference type="NCBI Taxonomy" id="3083063"/>
    <lineage>
        <taxon>Bacteria</taxon>
        <taxon>Pseudomonadati</taxon>
        <taxon>Bacteroidota</taxon>
        <taxon>Bacteroidia</taxon>
        <taxon>Bacteroidales</taxon>
        <taxon>Candidatus Colimorpha</taxon>
    </lineage>
</organism>
<sequence length="114" mass="12248">MTYLYCDETGFAMFEVSSTSSPSASYVVVAKNALTGQSSIDSNEVLVVFATTTKQVKKLIEDAYTDLTGSINDLKAAIESGQAEAIEKAVEDLTKAYKEADELVKSEFTEARGA</sequence>
<evidence type="ECO:0000313" key="2">
    <source>
        <dbReference type="Proteomes" id="UP000017938"/>
    </source>
</evidence>
<proteinExistence type="predicted"/>